<organism evidence="1 2">
    <name type="scientific">Rhododendron molle</name>
    <name type="common">Chinese azalea</name>
    <name type="synonym">Azalea mollis</name>
    <dbReference type="NCBI Taxonomy" id="49168"/>
    <lineage>
        <taxon>Eukaryota</taxon>
        <taxon>Viridiplantae</taxon>
        <taxon>Streptophyta</taxon>
        <taxon>Embryophyta</taxon>
        <taxon>Tracheophyta</taxon>
        <taxon>Spermatophyta</taxon>
        <taxon>Magnoliopsida</taxon>
        <taxon>eudicotyledons</taxon>
        <taxon>Gunneridae</taxon>
        <taxon>Pentapetalae</taxon>
        <taxon>asterids</taxon>
        <taxon>Ericales</taxon>
        <taxon>Ericaceae</taxon>
        <taxon>Ericoideae</taxon>
        <taxon>Rhodoreae</taxon>
        <taxon>Rhododendron</taxon>
    </lineage>
</organism>
<proteinExistence type="predicted"/>
<comment type="caution">
    <text evidence="1">The sequence shown here is derived from an EMBL/GenBank/DDBJ whole genome shotgun (WGS) entry which is preliminary data.</text>
</comment>
<dbReference type="EMBL" id="CM046391">
    <property type="protein sequence ID" value="KAI8561723.1"/>
    <property type="molecule type" value="Genomic_DNA"/>
</dbReference>
<gene>
    <name evidence="1" type="ORF">RHMOL_Rhmol04G0363100</name>
</gene>
<evidence type="ECO:0000313" key="1">
    <source>
        <dbReference type="EMBL" id="KAI8561723.1"/>
    </source>
</evidence>
<accession>A0ACC0P7Q8</accession>
<keyword evidence="2" id="KW-1185">Reference proteome</keyword>
<evidence type="ECO:0000313" key="2">
    <source>
        <dbReference type="Proteomes" id="UP001062846"/>
    </source>
</evidence>
<reference evidence="1" key="1">
    <citation type="submission" date="2022-02" db="EMBL/GenBank/DDBJ databases">
        <title>Plant Genome Project.</title>
        <authorList>
            <person name="Zhang R.-G."/>
        </authorList>
    </citation>
    <scope>NUCLEOTIDE SEQUENCE</scope>
    <source>
        <strain evidence="1">AT1</strain>
    </source>
</reference>
<dbReference type="Proteomes" id="UP001062846">
    <property type="component" value="Chromosome 4"/>
</dbReference>
<protein>
    <submittedName>
        <fullName evidence="1">Uncharacterized protein</fullName>
    </submittedName>
</protein>
<sequence>MVPSSSRPPFAIKINCDGAFNSSCSLAAFGVIARDCGGKAPIWRVGRVVVSSAVSVEAWALRIACSTAMEMNYPRVIFDLCQKLISCINDSKRPCPWEISSVVEDIKAWAQSRRWSFIWCNREKNQVAHWLASSCLGRNLLSLTGCIPPGLLPLLAFDVPEDFGLVYLGMLVDLLNL</sequence>
<name>A0ACC0P7Q8_RHOML</name>